<protein>
    <submittedName>
        <fullName evidence="2">Uncharacterized protein</fullName>
    </submittedName>
</protein>
<organism evidence="2 3">
    <name type="scientific">Thelephora terrestris</name>
    <dbReference type="NCBI Taxonomy" id="56493"/>
    <lineage>
        <taxon>Eukaryota</taxon>
        <taxon>Fungi</taxon>
        <taxon>Dikarya</taxon>
        <taxon>Basidiomycota</taxon>
        <taxon>Agaricomycotina</taxon>
        <taxon>Agaricomycetes</taxon>
        <taxon>Thelephorales</taxon>
        <taxon>Thelephoraceae</taxon>
        <taxon>Thelephora</taxon>
    </lineage>
</organism>
<sequence length="269" mass="30394">MDDASEDENQESSSVHANEAAPEEQAERKEKINQEPVLTMDPFSGWKSLFFYSCTNVINFAPLKSQGVEVRAQHGVGYSPRVIYSLATALEIEPLRDLALNDIRSKITSTNLIPELFSSFASRYEDIAKMECELMYDEYNDENTTAEGIKFIESVPGGNLAHRAGALKIVLKEGLLNRVFLRCPNLGCSMHNNTAPYRSFGQVTTCPHHPARPYLECAGYHRPSDLRHCEVPPGFRPAVVDDSLHKYVRRRVRRCKLCTEFVQSVCVHR</sequence>
<gene>
    <name evidence="2" type="ORF">BJ322DRAFT_1062892</name>
</gene>
<reference evidence="2" key="2">
    <citation type="submission" date="2020-11" db="EMBL/GenBank/DDBJ databases">
        <authorList>
            <consortium name="DOE Joint Genome Institute"/>
            <person name="Kuo A."/>
            <person name="Miyauchi S."/>
            <person name="Kiss E."/>
            <person name="Drula E."/>
            <person name="Kohler A."/>
            <person name="Sanchez-Garcia M."/>
            <person name="Andreopoulos B."/>
            <person name="Barry K.W."/>
            <person name="Bonito G."/>
            <person name="Buee M."/>
            <person name="Carver A."/>
            <person name="Chen C."/>
            <person name="Cichocki N."/>
            <person name="Clum A."/>
            <person name="Culley D."/>
            <person name="Crous P.W."/>
            <person name="Fauchery L."/>
            <person name="Girlanda M."/>
            <person name="Hayes R."/>
            <person name="Keri Z."/>
            <person name="Labutti K."/>
            <person name="Lipzen A."/>
            <person name="Lombard V."/>
            <person name="Magnuson J."/>
            <person name="Maillard F."/>
            <person name="Morin E."/>
            <person name="Murat C."/>
            <person name="Nolan M."/>
            <person name="Ohm R."/>
            <person name="Pangilinan J."/>
            <person name="Pereira M."/>
            <person name="Perotto S."/>
            <person name="Peter M."/>
            <person name="Riley R."/>
            <person name="Sitrit Y."/>
            <person name="Stielow B."/>
            <person name="Szollosi G."/>
            <person name="Zifcakova L."/>
            <person name="Stursova M."/>
            <person name="Spatafora J.W."/>
            <person name="Tedersoo L."/>
            <person name="Vaario L.-M."/>
            <person name="Yamada A."/>
            <person name="Yan M."/>
            <person name="Wang P."/>
            <person name="Xu J."/>
            <person name="Bruns T."/>
            <person name="Baldrian P."/>
            <person name="Vilgalys R."/>
            <person name="Henrissat B."/>
            <person name="Grigoriev I.V."/>
            <person name="Hibbett D."/>
            <person name="Nagy L.G."/>
            <person name="Martin F.M."/>
        </authorList>
    </citation>
    <scope>NUCLEOTIDE SEQUENCE</scope>
    <source>
        <strain evidence="2">UH-Tt-Lm1</strain>
    </source>
</reference>
<feature type="region of interest" description="Disordered" evidence="1">
    <location>
        <begin position="1"/>
        <end position="34"/>
    </location>
</feature>
<comment type="caution">
    <text evidence="2">The sequence shown here is derived from an EMBL/GenBank/DDBJ whole genome shotgun (WGS) entry which is preliminary data.</text>
</comment>
<reference evidence="2" key="1">
    <citation type="journal article" date="2020" name="Nat. Commun.">
        <title>Large-scale genome sequencing of mycorrhizal fungi provides insights into the early evolution of symbiotic traits.</title>
        <authorList>
            <person name="Miyauchi S."/>
            <person name="Kiss E."/>
            <person name="Kuo A."/>
            <person name="Drula E."/>
            <person name="Kohler A."/>
            <person name="Sanchez-Garcia M."/>
            <person name="Morin E."/>
            <person name="Andreopoulos B."/>
            <person name="Barry K.W."/>
            <person name="Bonito G."/>
            <person name="Buee M."/>
            <person name="Carver A."/>
            <person name="Chen C."/>
            <person name="Cichocki N."/>
            <person name="Clum A."/>
            <person name="Culley D."/>
            <person name="Crous P.W."/>
            <person name="Fauchery L."/>
            <person name="Girlanda M."/>
            <person name="Hayes R.D."/>
            <person name="Keri Z."/>
            <person name="LaButti K."/>
            <person name="Lipzen A."/>
            <person name="Lombard V."/>
            <person name="Magnuson J."/>
            <person name="Maillard F."/>
            <person name="Murat C."/>
            <person name="Nolan M."/>
            <person name="Ohm R.A."/>
            <person name="Pangilinan J."/>
            <person name="Pereira M.F."/>
            <person name="Perotto S."/>
            <person name="Peter M."/>
            <person name="Pfister S."/>
            <person name="Riley R."/>
            <person name="Sitrit Y."/>
            <person name="Stielow J.B."/>
            <person name="Szollosi G."/>
            <person name="Zifcakova L."/>
            <person name="Stursova M."/>
            <person name="Spatafora J.W."/>
            <person name="Tedersoo L."/>
            <person name="Vaario L.M."/>
            <person name="Yamada A."/>
            <person name="Yan M."/>
            <person name="Wang P."/>
            <person name="Xu J."/>
            <person name="Bruns T."/>
            <person name="Baldrian P."/>
            <person name="Vilgalys R."/>
            <person name="Dunand C."/>
            <person name="Henrissat B."/>
            <person name="Grigoriev I.V."/>
            <person name="Hibbett D."/>
            <person name="Nagy L.G."/>
            <person name="Martin F.M."/>
        </authorList>
    </citation>
    <scope>NUCLEOTIDE SEQUENCE</scope>
    <source>
        <strain evidence="2">UH-Tt-Lm1</strain>
    </source>
</reference>
<name>A0A9P6L7C5_9AGAM</name>
<dbReference type="Proteomes" id="UP000736335">
    <property type="component" value="Unassembled WGS sequence"/>
</dbReference>
<proteinExistence type="predicted"/>
<keyword evidence="3" id="KW-1185">Reference proteome</keyword>
<evidence type="ECO:0000313" key="2">
    <source>
        <dbReference type="EMBL" id="KAF9785367.1"/>
    </source>
</evidence>
<dbReference type="EMBL" id="WIUZ02000007">
    <property type="protein sequence ID" value="KAF9785367.1"/>
    <property type="molecule type" value="Genomic_DNA"/>
</dbReference>
<evidence type="ECO:0000256" key="1">
    <source>
        <dbReference type="SAM" id="MobiDB-lite"/>
    </source>
</evidence>
<feature type="compositionally biased region" description="Acidic residues" evidence="1">
    <location>
        <begin position="1"/>
        <end position="10"/>
    </location>
</feature>
<dbReference type="AlphaFoldDB" id="A0A9P6L7C5"/>
<evidence type="ECO:0000313" key="3">
    <source>
        <dbReference type="Proteomes" id="UP000736335"/>
    </source>
</evidence>
<accession>A0A9P6L7C5</accession>
<dbReference type="OrthoDB" id="6359816at2759"/>